<reference evidence="6" key="3">
    <citation type="submission" date="2025-08" db="UniProtKB">
        <authorList>
            <consortium name="Ensembl"/>
        </authorList>
    </citation>
    <scope>IDENTIFICATION</scope>
</reference>
<evidence type="ECO:0000256" key="4">
    <source>
        <dbReference type="SAM" id="SignalP"/>
    </source>
</evidence>
<evidence type="ECO:0000313" key="7">
    <source>
        <dbReference type="Proteomes" id="UP000265100"/>
    </source>
</evidence>
<dbReference type="PRINTS" id="PR01254">
    <property type="entry name" value="PGNDSYNTHASE"/>
</dbReference>
<dbReference type="AlphaFoldDB" id="A0A3P8QT18"/>
<dbReference type="PROSITE" id="PS00213">
    <property type="entry name" value="LIPOCALIN"/>
    <property type="match status" value="1"/>
</dbReference>
<dbReference type="Ensembl" id="ENSACLT00000032976.2">
    <property type="protein sequence ID" value="ENSACLP00000032214.2"/>
    <property type="gene ID" value="ENSACLG00000021875.2"/>
</dbReference>
<dbReference type="InterPro" id="IPR000566">
    <property type="entry name" value="Lipocln_cytosolic_FA-bd_dom"/>
</dbReference>
<reference evidence="6 7" key="1">
    <citation type="submission" date="2018-05" db="EMBL/GenBank/DDBJ databases">
        <authorList>
            <person name="Datahose"/>
        </authorList>
    </citation>
    <scope>NUCLEOTIDE SEQUENCE</scope>
</reference>
<feature type="chain" id="PRO_5044185358" description="Lipocalin/cytosolic fatty-acid binding domain-containing protein" evidence="4">
    <location>
        <begin position="26"/>
        <end position="370"/>
    </location>
</feature>
<keyword evidence="7" id="KW-1185">Reference proteome</keyword>
<dbReference type="STRING" id="8154.ENSACLP00000032214"/>
<dbReference type="OrthoDB" id="9048943at2759"/>
<dbReference type="OMA" id="QIWNNDN"/>
<feature type="signal peptide" evidence="4">
    <location>
        <begin position="1"/>
        <end position="25"/>
    </location>
</feature>
<feature type="region of interest" description="Disordered" evidence="3">
    <location>
        <begin position="28"/>
        <end position="51"/>
    </location>
</feature>
<dbReference type="Pfam" id="PF00061">
    <property type="entry name" value="Lipocalin"/>
    <property type="match status" value="2"/>
</dbReference>
<accession>A0A3P8QT18</accession>
<dbReference type="Bgee" id="ENSACLG00000021836">
    <property type="expression patterns" value="Expressed in anal fin and 7 other cell types or tissues"/>
</dbReference>
<dbReference type="PANTHER" id="PTHR11430:SF139">
    <property type="entry name" value="LIPOCALIN-15 PRECURSOR-RELATED"/>
    <property type="match status" value="1"/>
</dbReference>
<organism evidence="6 7">
    <name type="scientific">Astatotilapia calliptera</name>
    <name type="common">Eastern happy</name>
    <name type="synonym">Chromis callipterus</name>
    <dbReference type="NCBI Taxonomy" id="8154"/>
    <lineage>
        <taxon>Eukaryota</taxon>
        <taxon>Metazoa</taxon>
        <taxon>Chordata</taxon>
        <taxon>Craniata</taxon>
        <taxon>Vertebrata</taxon>
        <taxon>Euteleostomi</taxon>
        <taxon>Actinopterygii</taxon>
        <taxon>Neopterygii</taxon>
        <taxon>Teleostei</taxon>
        <taxon>Neoteleostei</taxon>
        <taxon>Acanthomorphata</taxon>
        <taxon>Ovalentaria</taxon>
        <taxon>Cichlomorphae</taxon>
        <taxon>Cichliformes</taxon>
        <taxon>Cichlidae</taxon>
        <taxon>African cichlids</taxon>
        <taxon>Pseudocrenilabrinae</taxon>
        <taxon>Haplochromini</taxon>
        <taxon>Astatotilapia</taxon>
    </lineage>
</organism>
<dbReference type="PANTHER" id="PTHR11430">
    <property type="entry name" value="LIPOCALIN"/>
    <property type="match status" value="1"/>
</dbReference>
<comment type="similarity">
    <text evidence="1 2">Belongs to the calycin superfamily. Lipocalin family.</text>
</comment>
<name>A0A3P8QT18_ASTCA</name>
<dbReference type="InterPro" id="IPR002345">
    <property type="entry name" value="Lipocalin"/>
</dbReference>
<evidence type="ECO:0000313" key="6">
    <source>
        <dbReference type="Ensembl" id="ENSACLP00000032214.2"/>
    </source>
</evidence>
<dbReference type="GO" id="GO:0036094">
    <property type="term" value="F:small molecule binding"/>
    <property type="evidence" value="ECO:0007669"/>
    <property type="project" value="InterPro"/>
</dbReference>
<sequence>MAGLWRCILAVVMLMCVYLWDSAEAVGGAKSRPRPQRRPPKKPKITPIDQTQPEQDIDIERMLGTWYLLNTASKCSYLVNHGTKVEPTVITIARTATSNETLSVSTKTRHNHQCWEILQVYHLTSVPGRLTLKGSAPEQNIEIVIGDTDYNSYAIMYYQKQGKITMKLYGHCGDVDRDHVITQTEEAMRSTLLRMLAALVCVLAACADVMPVKDFNLEKVAGKWYMVGFATNAQWFVNHKATMKMGTAFLTPTDVEDLDLSYSNLNTDGSCWRMTHLAKKTDTPGRFTFHSQTWNNDNDMRIVDVVYDEYALVHTIKTKNGVSEVLNKLYSRTPDTSAVLQEKFSQFSLETGVLAENIVMLPKNGECPDA</sequence>
<dbReference type="InterPro" id="IPR022272">
    <property type="entry name" value="Lipocalin_CS"/>
</dbReference>
<feature type="domain" description="Lipocalin/cytosolic fatty-acid binding" evidence="5">
    <location>
        <begin position="64"/>
        <end position="170"/>
    </location>
</feature>
<evidence type="ECO:0000256" key="1">
    <source>
        <dbReference type="ARBA" id="ARBA00006889"/>
    </source>
</evidence>
<dbReference type="GeneTree" id="ENSGT00440000034309"/>
<feature type="compositionally biased region" description="Basic residues" evidence="3">
    <location>
        <begin position="31"/>
        <end position="44"/>
    </location>
</feature>
<feature type="domain" description="Lipocalin/cytosolic fatty-acid binding" evidence="5">
    <location>
        <begin position="221"/>
        <end position="363"/>
    </location>
</feature>
<reference evidence="6" key="4">
    <citation type="submission" date="2025-09" db="UniProtKB">
        <authorList>
            <consortium name="Ensembl"/>
        </authorList>
    </citation>
    <scope>IDENTIFICATION</scope>
</reference>
<protein>
    <recommendedName>
        <fullName evidence="5">Lipocalin/cytosolic fatty-acid binding domain-containing protein</fullName>
    </recommendedName>
</protein>
<evidence type="ECO:0000256" key="3">
    <source>
        <dbReference type="SAM" id="MobiDB-lite"/>
    </source>
</evidence>
<evidence type="ECO:0000256" key="2">
    <source>
        <dbReference type="RuleBase" id="RU003695"/>
    </source>
</evidence>
<keyword evidence="4" id="KW-0732">Signal</keyword>
<reference evidence="7" key="2">
    <citation type="submission" date="2023-03" db="EMBL/GenBank/DDBJ databases">
        <authorList>
            <consortium name="Wellcome Sanger Institute Data Sharing"/>
        </authorList>
    </citation>
    <scope>NUCLEOTIDE SEQUENCE [LARGE SCALE GENOMIC DNA]</scope>
</reference>
<proteinExistence type="inferred from homology"/>
<evidence type="ECO:0000259" key="5">
    <source>
        <dbReference type="Pfam" id="PF00061"/>
    </source>
</evidence>
<dbReference type="Proteomes" id="UP000265100">
    <property type="component" value="Chromosome 9"/>
</dbReference>
<dbReference type="PRINTS" id="PR00179">
    <property type="entry name" value="LIPOCALIN"/>
</dbReference>
<dbReference type="Gene3D" id="2.40.128.20">
    <property type="match status" value="2"/>
</dbReference>
<dbReference type="InterPro" id="IPR012674">
    <property type="entry name" value="Calycin"/>
</dbReference>
<dbReference type="SUPFAM" id="SSF50814">
    <property type="entry name" value="Lipocalins"/>
    <property type="match status" value="2"/>
</dbReference>